<dbReference type="Gene3D" id="3.30.420.140">
    <property type="entry name" value="YqgF/RNase H-like domain"/>
    <property type="match status" value="1"/>
</dbReference>
<name>A0A1X6P5R6_PORUM</name>
<evidence type="ECO:0000259" key="6">
    <source>
        <dbReference type="SMART" id="SM00732"/>
    </source>
</evidence>
<dbReference type="EMBL" id="KV918880">
    <property type="protein sequence ID" value="OSX76096.1"/>
    <property type="molecule type" value="Genomic_DNA"/>
</dbReference>
<gene>
    <name evidence="7" type="ORF">BU14_0207s0015</name>
</gene>
<sequence>MALPVPAERQARRPRVAAGAGVPIERRPTPPLPAADFPRGRGQHSPPPPPSRRFFGTRALGVDYGLRRTGLASGVGYASRPLPRLTHGRSPDGAAEAVATAAAGVRLIVVGLPLNGAGREGDQCVATRRFVARLVARAPWAAVWLYDERWSSQEGGAALAAVGGGGGGGGGGGRLGRRGGGARPVFRHGRGGGGVRRRGARGAGGGPAVGGWWGGGA</sequence>
<evidence type="ECO:0000256" key="1">
    <source>
        <dbReference type="ARBA" id="ARBA00022490"/>
    </source>
</evidence>
<evidence type="ECO:0000256" key="2">
    <source>
        <dbReference type="ARBA" id="ARBA00022517"/>
    </source>
</evidence>
<protein>
    <recommendedName>
        <fullName evidence="6">YqgF/RNase H-like domain-containing protein</fullName>
    </recommendedName>
</protein>
<proteinExistence type="predicted"/>
<evidence type="ECO:0000313" key="7">
    <source>
        <dbReference type="EMBL" id="OSX76096.1"/>
    </source>
</evidence>
<evidence type="ECO:0000313" key="8">
    <source>
        <dbReference type="Proteomes" id="UP000218209"/>
    </source>
</evidence>
<keyword evidence="8" id="KW-1185">Reference proteome</keyword>
<feature type="region of interest" description="Disordered" evidence="5">
    <location>
        <begin position="1"/>
        <end position="54"/>
    </location>
</feature>
<keyword evidence="4" id="KW-0378">Hydrolase</keyword>
<keyword evidence="2" id="KW-0690">Ribosome biogenesis</keyword>
<feature type="region of interest" description="Disordered" evidence="5">
    <location>
        <begin position="166"/>
        <end position="217"/>
    </location>
</feature>
<dbReference type="InterPro" id="IPR006641">
    <property type="entry name" value="YqgF/RNaseH-like_dom"/>
</dbReference>
<dbReference type="GO" id="GO:0016787">
    <property type="term" value="F:hydrolase activity"/>
    <property type="evidence" value="ECO:0007669"/>
    <property type="project" value="UniProtKB-KW"/>
</dbReference>
<evidence type="ECO:0000256" key="3">
    <source>
        <dbReference type="ARBA" id="ARBA00022722"/>
    </source>
</evidence>
<accession>A0A1X6P5R6</accession>
<feature type="compositionally biased region" description="Gly residues" evidence="5">
    <location>
        <begin position="201"/>
        <end position="217"/>
    </location>
</feature>
<feature type="domain" description="YqgF/RNase H-like" evidence="6">
    <location>
        <begin position="57"/>
        <end position="155"/>
    </location>
</feature>
<feature type="compositionally biased region" description="Gly residues" evidence="5">
    <location>
        <begin position="166"/>
        <end position="182"/>
    </location>
</feature>
<dbReference type="GO" id="GO:0006364">
    <property type="term" value="P:rRNA processing"/>
    <property type="evidence" value="ECO:0007669"/>
    <property type="project" value="InterPro"/>
</dbReference>
<dbReference type="InterPro" id="IPR005227">
    <property type="entry name" value="YqgF"/>
</dbReference>
<organism evidence="7 8">
    <name type="scientific">Porphyra umbilicalis</name>
    <name type="common">Purple laver</name>
    <name type="synonym">Red alga</name>
    <dbReference type="NCBI Taxonomy" id="2786"/>
    <lineage>
        <taxon>Eukaryota</taxon>
        <taxon>Rhodophyta</taxon>
        <taxon>Bangiophyceae</taxon>
        <taxon>Bangiales</taxon>
        <taxon>Bangiaceae</taxon>
        <taxon>Porphyra</taxon>
    </lineage>
</organism>
<dbReference type="InterPro" id="IPR037027">
    <property type="entry name" value="YqgF/RNaseH-like_dom_sf"/>
</dbReference>
<dbReference type="SUPFAM" id="SSF53098">
    <property type="entry name" value="Ribonuclease H-like"/>
    <property type="match status" value="1"/>
</dbReference>
<dbReference type="GO" id="GO:0004518">
    <property type="term" value="F:nuclease activity"/>
    <property type="evidence" value="ECO:0007669"/>
    <property type="project" value="UniProtKB-KW"/>
</dbReference>
<keyword evidence="3" id="KW-0540">Nuclease</keyword>
<dbReference type="AlphaFoldDB" id="A0A1X6P5R6"/>
<dbReference type="InterPro" id="IPR012337">
    <property type="entry name" value="RNaseH-like_sf"/>
</dbReference>
<dbReference type="Pfam" id="PF03652">
    <property type="entry name" value="RuvX"/>
    <property type="match status" value="1"/>
</dbReference>
<dbReference type="OrthoDB" id="430851at2759"/>
<keyword evidence="1" id="KW-0963">Cytoplasm</keyword>
<feature type="compositionally biased region" description="Basic residues" evidence="5">
    <location>
        <begin position="185"/>
        <end position="200"/>
    </location>
</feature>
<dbReference type="SMART" id="SM00732">
    <property type="entry name" value="YqgFc"/>
    <property type="match status" value="1"/>
</dbReference>
<evidence type="ECO:0000256" key="4">
    <source>
        <dbReference type="ARBA" id="ARBA00022801"/>
    </source>
</evidence>
<reference evidence="7 8" key="1">
    <citation type="submission" date="2017-03" db="EMBL/GenBank/DDBJ databases">
        <title>WGS assembly of Porphyra umbilicalis.</title>
        <authorList>
            <person name="Brawley S.H."/>
            <person name="Blouin N.A."/>
            <person name="Ficko-Blean E."/>
            <person name="Wheeler G.L."/>
            <person name="Lohr M."/>
            <person name="Goodson H.V."/>
            <person name="Jenkins J.W."/>
            <person name="Blaby-Haas C.E."/>
            <person name="Helliwell K.E."/>
            <person name="Chan C."/>
            <person name="Marriage T."/>
            <person name="Bhattacharya D."/>
            <person name="Klein A.S."/>
            <person name="Badis Y."/>
            <person name="Brodie J."/>
            <person name="Cao Y."/>
            <person name="Collen J."/>
            <person name="Dittami S.M."/>
            <person name="Gachon C.M."/>
            <person name="Green B.R."/>
            <person name="Karpowicz S."/>
            <person name="Kim J.W."/>
            <person name="Kudahl U."/>
            <person name="Lin S."/>
            <person name="Michel G."/>
            <person name="Mittag M."/>
            <person name="Olson B.J."/>
            <person name="Pangilinan J."/>
            <person name="Peng Y."/>
            <person name="Qiu H."/>
            <person name="Shu S."/>
            <person name="Singer J.T."/>
            <person name="Smith A.G."/>
            <person name="Sprecher B.N."/>
            <person name="Wagner V."/>
            <person name="Wang W."/>
            <person name="Wang Z.-Y."/>
            <person name="Yan J."/>
            <person name="Yarish C."/>
            <person name="Zoeuner-Riek S."/>
            <person name="Zhuang Y."/>
            <person name="Zou Y."/>
            <person name="Lindquist E.A."/>
            <person name="Grimwood J."/>
            <person name="Barry K."/>
            <person name="Rokhsar D.S."/>
            <person name="Schmutz J."/>
            <person name="Stiller J.W."/>
            <person name="Grossman A.R."/>
            <person name="Prochnik S.E."/>
        </authorList>
    </citation>
    <scope>NUCLEOTIDE SEQUENCE [LARGE SCALE GENOMIC DNA]</scope>
    <source>
        <strain evidence="7">4086291</strain>
    </source>
</reference>
<dbReference type="Proteomes" id="UP000218209">
    <property type="component" value="Unassembled WGS sequence"/>
</dbReference>
<evidence type="ECO:0000256" key="5">
    <source>
        <dbReference type="SAM" id="MobiDB-lite"/>
    </source>
</evidence>